<dbReference type="InterPro" id="IPR050486">
    <property type="entry name" value="Mannose-1P_guanyltransferase"/>
</dbReference>
<gene>
    <name evidence="2" type="ORF">METZ01_LOCUS296096</name>
</gene>
<dbReference type="Pfam" id="PF00483">
    <property type="entry name" value="NTP_transferase"/>
    <property type="match status" value="1"/>
</dbReference>
<dbReference type="SUPFAM" id="SSF53448">
    <property type="entry name" value="Nucleotide-diphospho-sugar transferases"/>
    <property type="match status" value="1"/>
</dbReference>
<dbReference type="PANTHER" id="PTHR22572">
    <property type="entry name" value="SUGAR-1-PHOSPHATE GUANYL TRANSFERASE"/>
    <property type="match status" value="1"/>
</dbReference>
<feature type="domain" description="Nucleotidyl transferase" evidence="1">
    <location>
        <begin position="8"/>
        <end position="217"/>
    </location>
</feature>
<proteinExistence type="predicted"/>
<evidence type="ECO:0000313" key="2">
    <source>
        <dbReference type="EMBL" id="SVC43242.1"/>
    </source>
</evidence>
<sequence>MSKTISQAVILAGGRGERLRPLTDSMPKPMAPINGIPFLDYLIYTVIQAGIEKILILLGYKGNVIVDRFHSMRKITIEFSYGTEEDQTGRRVLNAYPQLDDHFLLMYGDNYWTIEQENMWSNYQNLNAPVTTTVFSNRNGTGEYGFSNNVVVGSDHIVVKYDKQRETDAANGVDIGYFLVAKEALDPQMQGNVSFEVDILPSLIAQKQLGAYVTDKQYYYITNMLTLKDIETAALKNNFLPLPQKYFGG</sequence>
<evidence type="ECO:0000259" key="1">
    <source>
        <dbReference type="Pfam" id="PF00483"/>
    </source>
</evidence>
<accession>A0A382M7A6</accession>
<name>A0A382M7A6_9ZZZZ</name>
<dbReference type="Gene3D" id="3.90.550.10">
    <property type="entry name" value="Spore Coat Polysaccharide Biosynthesis Protein SpsA, Chain A"/>
    <property type="match status" value="1"/>
</dbReference>
<dbReference type="AlphaFoldDB" id="A0A382M7A6"/>
<dbReference type="InterPro" id="IPR005835">
    <property type="entry name" value="NTP_transferase_dom"/>
</dbReference>
<dbReference type="InterPro" id="IPR029044">
    <property type="entry name" value="Nucleotide-diphossugar_trans"/>
</dbReference>
<protein>
    <recommendedName>
        <fullName evidence="1">Nucleotidyl transferase domain-containing protein</fullName>
    </recommendedName>
</protein>
<dbReference type="EMBL" id="UINC01090903">
    <property type="protein sequence ID" value="SVC43242.1"/>
    <property type="molecule type" value="Genomic_DNA"/>
</dbReference>
<reference evidence="2" key="1">
    <citation type="submission" date="2018-05" db="EMBL/GenBank/DDBJ databases">
        <authorList>
            <person name="Lanie J.A."/>
            <person name="Ng W.-L."/>
            <person name="Kazmierczak K.M."/>
            <person name="Andrzejewski T.M."/>
            <person name="Davidsen T.M."/>
            <person name="Wayne K.J."/>
            <person name="Tettelin H."/>
            <person name="Glass J.I."/>
            <person name="Rusch D."/>
            <person name="Podicherti R."/>
            <person name="Tsui H.-C.T."/>
            <person name="Winkler M.E."/>
        </authorList>
    </citation>
    <scope>NUCLEOTIDE SEQUENCE</scope>
</reference>
<organism evidence="2">
    <name type="scientific">marine metagenome</name>
    <dbReference type="NCBI Taxonomy" id="408172"/>
    <lineage>
        <taxon>unclassified sequences</taxon>
        <taxon>metagenomes</taxon>
        <taxon>ecological metagenomes</taxon>
    </lineage>
</organism>